<name>A0A7E4V337_PANRE</name>
<accession>A0A7E4V337</accession>
<dbReference type="WBParaSite" id="Pan_g15863.t1">
    <property type="protein sequence ID" value="Pan_g15863.t1"/>
    <property type="gene ID" value="Pan_g15863"/>
</dbReference>
<evidence type="ECO:0000313" key="2">
    <source>
        <dbReference type="Proteomes" id="UP000492821"/>
    </source>
</evidence>
<sequence length="209" mass="23941">MFLPSAFITTCVLVATIIPAVAYTYPYVYNYPYQVNGREGGGLVIVRRYIPAYAPPRQQFTPQRQTINSNYAEFCENLPLYQRAAEYIRQANISPQIINNVTTLARNWDIDGVKNAIFVIVSENFNGNDRNAVMQLLDELSPPLSFTDALAVFTIEQRAQVVELFRKRRYQEIGVIVNGLITSLPDVDQKKARRFIEAVRYLSNCFPRF</sequence>
<proteinExistence type="predicted"/>
<evidence type="ECO:0000256" key="1">
    <source>
        <dbReference type="SAM" id="SignalP"/>
    </source>
</evidence>
<organism evidence="2 3">
    <name type="scientific">Panagrellus redivivus</name>
    <name type="common">Microworm</name>
    <dbReference type="NCBI Taxonomy" id="6233"/>
    <lineage>
        <taxon>Eukaryota</taxon>
        <taxon>Metazoa</taxon>
        <taxon>Ecdysozoa</taxon>
        <taxon>Nematoda</taxon>
        <taxon>Chromadorea</taxon>
        <taxon>Rhabditida</taxon>
        <taxon>Tylenchina</taxon>
        <taxon>Panagrolaimomorpha</taxon>
        <taxon>Panagrolaimoidea</taxon>
        <taxon>Panagrolaimidae</taxon>
        <taxon>Panagrellus</taxon>
    </lineage>
</organism>
<dbReference type="AlphaFoldDB" id="A0A7E4V337"/>
<protein>
    <submittedName>
        <fullName evidence="3">TPM_phosphatase domain-containing protein</fullName>
    </submittedName>
</protein>
<dbReference type="Proteomes" id="UP000492821">
    <property type="component" value="Unassembled WGS sequence"/>
</dbReference>
<reference evidence="2" key="1">
    <citation type="journal article" date="2013" name="Genetics">
        <title>The draft genome and transcriptome of Panagrellus redivivus are shaped by the harsh demands of a free-living lifestyle.</title>
        <authorList>
            <person name="Srinivasan J."/>
            <person name="Dillman A.R."/>
            <person name="Macchietto M.G."/>
            <person name="Heikkinen L."/>
            <person name="Lakso M."/>
            <person name="Fracchia K.M."/>
            <person name="Antoshechkin I."/>
            <person name="Mortazavi A."/>
            <person name="Wong G."/>
            <person name="Sternberg P.W."/>
        </authorList>
    </citation>
    <scope>NUCLEOTIDE SEQUENCE [LARGE SCALE GENOMIC DNA]</scope>
    <source>
        <strain evidence="2">MT8872</strain>
    </source>
</reference>
<reference evidence="3" key="2">
    <citation type="submission" date="2020-10" db="UniProtKB">
        <authorList>
            <consortium name="WormBaseParasite"/>
        </authorList>
    </citation>
    <scope>IDENTIFICATION</scope>
</reference>
<evidence type="ECO:0000313" key="3">
    <source>
        <dbReference type="WBParaSite" id="Pan_g15863.t1"/>
    </source>
</evidence>
<feature type="signal peptide" evidence="1">
    <location>
        <begin position="1"/>
        <end position="22"/>
    </location>
</feature>
<keyword evidence="2" id="KW-1185">Reference proteome</keyword>
<keyword evidence="1" id="KW-0732">Signal</keyword>
<feature type="chain" id="PRO_5028831666" evidence="1">
    <location>
        <begin position="23"/>
        <end position="209"/>
    </location>
</feature>